<dbReference type="PANTHER" id="PTHR46114">
    <property type="entry name" value="APPLE DOMAIN-CONTAINING PROTEIN"/>
    <property type="match status" value="1"/>
</dbReference>
<gene>
    <name evidence="1" type="ORF">L798_03481</name>
</gene>
<dbReference type="InParanoid" id="A0A067RQ17"/>
<dbReference type="EMBL" id="KK852535">
    <property type="protein sequence ID" value="KDR21834.1"/>
    <property type="molecule type" value="Genomic_DNA"/>
</dbReference>
<keyword evidence="2" id="KW-1185">Reference proteome</keyword>
<feature type="non-terminal residue" evidence="1">
    <location>
        <position position="1"/>
    </location>
</feature>
<dbReference type="AlphaFoldDB" id="A0A067RQ17"/>
<sequence>ISLKLHFFHFCPDYIPENVGVSKEQGEKFHQDAKEMKRRYQGQWDLYIMAGYCWSIKRE</sequence>
<dbReference type="PANTHER" id="PTHR46114:SF1">
    <property type="entry name" value="ZAD DOMAIN-CONTAINING PROTEIN"/>
    <property type="match status" value="1"/>
</dbReference>
<accession>A0A067RQ17</accession>
<evidence type="ECO:0000313" key="1">
    <source>
        <dbReference type="EMBL" id="KDR21834.1"/>
    </source>
</evidence>
<protein>
    <submittedName>
        <fullName evidence="1">Uncharacterized protein</fullName>
    </submittedName>
</protein>
<proteinExistence type="predicted"/>
<reference evidence="1 2" key="1">
    <citation type="journal article" date="2014" name="Nat. Commun.">
        <title>Molecular traces of alternative social organization in a termite genome.</title>
        <authorList>
            <person name="Terrapon N."/>
            <person name="Li C."/>
            <person name="Robertson H.M."/>
            <person name="Ji L."/>
            <person name="Meng X."/>
            <person name="Booth W."/>
            <person name="Chen Z."/>
            <person name="Childers C.P."/>
            <person name="Glastad K.M."/>
            <person name="Gokhale K."/>
            <person name="Gowin J."/>
            <person name="Gronenberg W."/>
            <person name="Hermansen R.A."/>
            <person name="Hu H."/>
            <person name="Hunt B.G."/>
            <person name="Huylmans A.K."/>
            <person name="Khalil S.M."/>
            <person name="Mitchell R.D."/>
            <person name="Munoz-Torres M.C."/>
            <person name="Mustard J.A."/>
            <person name="Pan H."/>
            <person name="Reese J.T."/>
            <person name="Scharf M.E."/>
            <person name="Sun F."/>
            <person name="Vogel H."/>
            <person name="Xiao J."/>
            <person name="Yang W."/>
            <person name="Yang Z."/>
            <person name="Yang Z."/>
            <person name="Zhou J."/>
            <person name="Zhu J."/>
            <person name="Brent C.S."/>
            <person name="Elsik C.G."/>
            <person name="Goodisman M.A."/>
            <person name="Liberles D.A."/>
            <person name="Roe R.M."/>
            <person name="Vargo E.L."/>
            <person name="Vilcinskas A."/>
            <person name="Wang J."/>
            <person name="Bornberg-Bauer E."/>
            <person name="Korb J."/>
            <person name="Zhang G."/>
            <person name="Liebig J."/>
        </authorList>
    </citation>
    <scope>NUCLEOTIDE SEQUENCE [LARGE SCALE GENOMIC DNA]</scope>
    <source>
        <tissue evidence="1">Whole organism</tissue>
    </source>
</reference>
<organism evidence="1 2">
    <name type="scientific">Zootermopsis nevadensis</name>
    <name type="common">Dampwood termite</name>
    <dbReference type="NCBI Taxonomy" id="136037"/>
    <lineage>
        <taxon>Eukaryota</taxon>
        <taxon>Metazoa</taxon>
        <taxon>Ecdysozoa</taxon>
        <taxon>Arthropoda</taxon>
        <taxon>Hexapoda</taxon>
        <taxon>Insecta</taxon>
        <taxon>Pterygota</taxon>
        <taxon>Neoptera</taxon>
        <taxon>Polyneoptera</taxon>
        <taxon>Dictyoptera</taxon>
        <taxon>Blattodea</taxon>
        <taxon>Blattoidea</taxon>
        <taxon>Termitoidae</taxon>
        <taxon>Termopsidae</taxon>
        <taxon>Zootermopsis</taxon>
    </lineage>
</organism>
<feature type="non-terminal residue" evidence="1">
    <location>
        <position position="59"/>
    </location>
</feature>
<name>A0A067RQ17_ZOONE</name>
<dbReference type="Proteomes" id="UP000027135">
    <property type="component" value="Unassembled WGS sequence"/>
</dbReference>
<evidence type="ECO:0000313" key="2">
    <source>
        <dbReference type="Proteomes" id="UP000027135"/>
    </source>
</evidence>